<feature type="domain" description="Phage terminase large subunit GpA ATPase" evidence="2">
    <location>
        <begin position="78"/>
        <end position="283"/>
    </location>
</feature>
<dbReference type="GO" id="GO:0030430">
    <property type="term" value="C:host cell cytoplasm"/>
    <property type="evidence" value="ECO:0007669"/>
    <property type="project" value="UniProtKB-SubCell"/>
</dbReference>
<keyword evidence="1" id="KW-0460">Magnesium</keyword>
<keyword evidence="4" id="KW-1185">Reference proteome</keyword>
<comment type="domain">
    <text evidence="1">The N-terminus is involved in the formation of the heterotrimer with the small subunit. The N-terminus part contains the translocase activity involved in DNA packaging. At the N-terminus, there is a high affinity ATPase center that is probably needed for the packaging activity. The Walker A motif of the ATPase center is responsible for interacting with the ATP phosphate and the Q motif governs force generation and the interaction with DNA. The C-terminus contains the site specific endonuclease (cos-cleavage) and strand separation activities required for genome maturation. A second ATPase catalytic site regulates the genome maturation. The C-terminus very end is involved in binding to the procapsid. Contains a basic leucine zipper (bZIP) that may be involved in the formation of the terminase.</text>
</comment>
<reference evidence="3" key="1">
    <citation type="journal article" date="2017" name="Viruses">
        <title>Characterization of Bacillus subtilis Viruses vB_BsuM-Goe2 and vB_BsuM-Goe3.</title>
        <authorList>
            <person name="Willms I.M."/>
            <person name="Hoppert M."/>
            <person name="Hertel R."/>
        </authorList>
    </citation>
    <scope>NUCLEOTIDE SEQUENCE [LARGE SCALE GENOMIC DNA]</scope>
</reference>
<dbReference type="GO" id="GO:0019073">
    <property type="term" value="P:viral DNA genome packaging"/>
    <property type="evidence" value="ECO:0007669"/>
    <property type="project" value="UniProtKB-UniRule"/>
</dbReference>
<dbReference type="EC" id="3.6.4.-" evidence="1"/>
<evidence type="ECO:0000313" key="3">
    <source>
        <dbReference type="EMBL" id="APZ82512.1"/>
    </source>
</evidence>
<keyword evidence="1" id="KW-0378">Hydrolase</keyword>
<dbReference type="Pfam" id="PF05876">
    <property type="entry name" value="GpA_ATPase"/>
    <property type="match status" value="1"/>
</dbReference>
<dbReference type="EMBL" id="KY368640">
    <property type="protein sequence ID" value="APZ82512.1"/>
    <property type="molecule type" value="Genomic_DNA"/>
</dbReference>
<keyword evidence="1" id="KW-0255">Endonuclease</keyword>
<keyword evidence="1" id="KW-1188">Viral release from host cell</keyword>
<keyword evidence="1" id="KW-1035">Host cytoplasm</keyword>
<dbReference type="HAMAP" id="MF_04144">
    <property type="entry name" value="TERL_LAMBDA"/>
    <property type="match status" value="1"/>
</dbReference>
<feature type="short sequence motif" description="Walker B motif" evidence="1">
    <location>
        <begin position="179"/>
        <end position="184"/>
    </location>
</feature>
<comment type="catalytic activity">
    <reaction evidence="1">
        <text>Endonucleolytic cleavage of DNA to give specific double-stranded fragments with terminal 5'-phosphates.</text>
        <dbReference type="EC" id="3.1.21.4"/>
    </reaction>
</comment>
<feature type="active site" description="For ATPase activity" evidence="1">
    <location>
        <position position="184"/>
    </location>
</feature>
<evidence type="ECO:0000256" key="1">
    <source>
        <dbReference type="HAMAP-Rule" id="MF_04144"/>
    </source>
</evidence>
<dbReference type="Gene3D" id="3.40.50.300">
    <property type="entry name" value="P-loop containing nucleotide triphosphate hydrolases"/>
    <property type="match status" value="1"/>
</dbReference>
<evidence type="ECO:0000313" key="4">
    <source>
        <dbReference type="Proteomes" id="UP000221795"/>
    </source>
</evidence>
<dbReference type="GO" id="GO:0098009">
    <property type="term" value="C:viral terminase, large subunit"/>
    <property type="evidence" value="ECO:0007669"/>
    <property type="project" value="UniProtKB-UniRule"/>
</dbReference>
<accession>A0A217ER11</accession>
<comment type="cofactor">
    <cofactor evidence="1">
        <name>Mg(2+)</name>
        <dbReference type="ChEBI" id="CHEBI:18420"/>
    </cofactor>
</comment>
<keyword evidence="1" id="KW-0067">ATP-binding</keyword>
<dbReference type="GO" id="GO:0005524">
    <property type="term" value="F:ATP binding"/>
    <property type="evidence" value="ECO:0007669"/>
    <property type="project" value="UniProtKB-UniRule"/>
</dbReference>
<dbReference type="GO" id="GO:0016887">
    <property type="term" value="F:ATP hydrolysis activity"/>
    <property type="evidence" value="ECO:0007669"/>
    <property type="project" value="UniProtKB-UniRule"/>
</dbReference>
<sequence>MTHIDGKMIANIAQKTFGRTKITKEELNYVLTMLNPSSYLLKHHRVKNHPITFHVSGQDSTRAQAHRPWQVQIINDQHPNKAVIKSRQLGLSEIGIAEMIHFADLHSYAGVKCLYTFPTNRQMKDFVSTRLNPVLDSGYYATITDKTVDSLEKKRIRNSFLLFRSSSKGAAVEGVDIDYLSMDEYDRVSASAEISAVESMSSSTFKILRRWSTPTVPDYGIHELYEQSDQLVYMHKCDRCGTRQQLDYEKNIECINEKGVDVLAKTVKEGTFRFICQKCKEPLDRWYNGEWVAAYPSRTADGGGTRGYLITQLNAVWISADLLKRKELEAGSKQHFYNYVLGYPFQDVALAVQDGDVMDNIREDLPEPLMDRGTYRFISVGIDWGNHHWVTVRGFRDNGMIDLIRIFSVERSRSVTNIEEDIQNIINQLVPYNPDIICADTGDSGNYVEKLMAYFGPGKVYGVKVNPTPRSTGQVQPVWSDNRSLVTVDKLTQNKRHIADMKMGRLGFYRPDKDLELYLDHWKKVVIRDEEDEKTGEIYQIITNKGDDHYAQSSVYSMVGLEHVLEPYIMNTQENAFAYTTVNNMVPQATDIFARGY</sequence>
<keyword evidence="1" id="KW-0231">Viral genome packaging</keyword>
<feature type="binding site" evidence="1">
    <location>
        <position position="383"/>
    </location>
    <ligand>
        <name>Mg(2+)</name>
        <dbReference type="ChEBI" id="CHEBI:18420"/>
        <note>catalytic; for nuclease activity</note>
    </ligand>
</feature>
<organismHost>
    <name type="scientific">Bacillus subtilis</name>
    <dbReference type="NCBI Taxonomy" id="1423"/>
</organismHost>
<name>A0A217ER11_BPGO3</name>
<evidence type="ECO:0000259" key="2">
    <source>
        <dbReference type="Pfam" id="PF05876"/>
    </source>
</evidence>
<dbReference type="GO" id="GO:0009036">
    <property type="term" value="F:type II site-specific deoxyribonuclease activity"/>
    <property type="evidence" value="ECO:0007669"/>
    <property type="project" value="UniProtKB-UniRule"/>
</dbReference>
<feature type="short sequence motif" description="Walker A motif" evidence="1">
    <location>
        <begin position="85"/>
        <end position="92"/>
    </location>
</feature>
<comment type="function">
    <text evidence="1">The terminase large subunit acts as an ATP driven molecular motor necessary for viral DNA translocation into empty capsids and as an endonuclease that cuts the viral genome from the concetamer to initiate and to end the packaging reaction. The terminase lies at a unique vertex of the procapsid and is composed of two subunits, a small terminase subunit involved in viral DNA recognition, and a large terminase subunit possessing endonucleolytic and ATPase activities (DNA maturation and packaging). The endonuclease activity cleaves the viral DNA generating 5'overhangs. The strand separation activity separates the cohesive ends generating the single-stranded 'sticky' ends of the mature genome. The DNA-terminase complex binds to the portal of the procapsid thereby activating the translocase activity of the terminase. The terminase packages the viral DNA into the procapsid until the next concatemer reaches the complex. The downstream site is then cut generating the mature right end of the genome, the heterotrimer undocks from the DNA-filled head and remains bound to the left end of concatemer's next genome.</text>
</comment>
<comment type="caution">
    <text evidence="1">Lacks conserved residue(s) required for the propagation of feature annotation.</text>
</comment>
<proteinExistence type="inferred from homology"/>
<dbReference type="GO" id="GO:0046872">
    <property type="term" value="F:metal ion binding"/>
    <property type="evidence" value="ECO:0007669"/>
    <property type="project" value="UniProtKB-UniRule"/>
</dbReference>
<comment type="subcellular location">
    <subcellularLocation>
        <location evidence="1">Host cytoplasm</location>
    </subcellularLocation>
    <text evidence="1">The terminase lies at a unique vertex of the procapsid during viral DNA packaging.</text>
</comment>
<dbReference type="EC" id="3.1.21.4" evidence="1"/>
<dbReference type="InterPro" id="IPR046453">
    <property type="entry name" value="GpA_ATPase"/>
</dbReference>
<dbReference type="InterPro" id="IPR027417">
    <property type="entry name" value="P-loop_NTPase"/>
</dbReference>
<gene>
    <name evidence="3" type="ORF">Goe3_c04600</name>
</gene>
<comment type="subunit">
    <text evidence="1">Interacts (via N-terminus) with the terminase small subunit (via C-terminus); the active complex is probably heterooligomeric. Interacts (via C-terminus) with the portal protein; this interaction allows the packaging of viral DNA.</text>
</comment>
<dbReference type="Proteomes" id="UP000221795">
    <property type="component" value="Segment"/>
</dbReference>
<keyword evidence="1" id="KW-0479">Metal-binding</keyword>
<keyword evidence="1" id="KW-0547">Nucleotide-binding</keyword>
<protein>
    <recommendedName>
        <fullName evidence="1">Terminase, large subunit</fullName>
    </recommendedName>
    <alternativeName>
        <fullName evidence="1">DNA-packaging protein</fullName>
    </alternativeName>
    <alternativeName>
        <fullName evidence="1">Large terminase protein</fullName>
    </alternativeName>
    <domain>
        <recommendedName>
            <fullName evidence="1">Endonuclease</fullName>
            <ecNumber evidence="1">3.1.21.4</ecNumber>
        </recommendedName>
    </domain>
    <domain>
        <recommendedName>
            <fullName evidence="1">ATPase</fullName>
            <ecNumber evidence="1">3.6.4.-</ecNumber>
        </recommendedName>
    </domain>
</protein>
<dbReference type="InterPro" id="IPR008866">
    <property type="entry name" value="Phage_lambda_GpA-like"/>
</dbReference>
<organism evidence="3 4">
    <name type="scientific">Bacillus phage vB_BsuM-Goe3</name>
    <dbReference type="NCBI Taxonomy" id="1933063"/>
    <lineage>
        <taxon>Viruses</taxon>
        <taxon>Duplodnaviria</taxon>
        <taxon>Heunggongvirae</taxon>
        <taxon>Uroviricota</taxon>
        <taxon>Caudoviricetes</taxon>
        <taxon>Herelleviridae</taxon>
        <taxon>Bastillevirinae</taxon>
        <taxon>Grisebachstrassevirus</taxon>
        <taxon>Grisebachstrassevirus goe3</taxon>
    </lineage>
</organism>
<comment type="similarity">
    <text evidence="1">Belongs to the lambdavirus large terminase family.</text>
</comment>
<keyword evidence="1" id="KW-0540">Nuclease</keyword>